<gene>
    <name evidence="2" type="ORF">CRM94_34090</name>
    <name evidence="3" type="ORF">NYZ96_04560</name>
</gene>
<evidence type="ECO:0000313" key="3">
    <source>
        <dbReference type="EMBL" id="UWX71044.1"/>
    </source>
</evidence>
<dbReference type="Proteomes" id="UP000220629">
    <property type="component" value="Unassembled WGS sequence"/>
</dbReference>
<dbReference type="Proteomes" id="UP001059745">
    <property type="component" value="Chromosome 1"/>
</dbReference>
<dbReference type="EMBL" id="PDDY01000004">
    <property type="protein sequence ID" value="PEH39316.1"/>
    <property type="molecule type" value="Genomic_DNA"/>
</dbReference>
<name>A0A2A7S6X6_BURGA</name>
<dbReference type="InterPro" id="IPR024447">
    <property type="entry name" value="YXWGXW_rpt"/>
</dbReference>
<reference evidence="4" key="1">
    <citation type="submission" date="2017-09" db="EMBL/GenBank/DDBJ databases">
        <title>FDA dAtabase for Regulatory Grade micrObial Sequences (FDA-ARGOS): Supporting development and validation of Infectious Disease Dx tests.</title>
        <authorList>
            <person name="Minogue T."/>
            <person name="Wolcott M."/>
            <person name="Wasieloski L."/>
            <person name="Aguilar W."/>
            <person name="Moore D."/>
            <person name="Tallon L."/>
            <person name="Sadzewicz L."/>
            <person name="Ott S."/>
            <person name="Zhao X."/>
            <person name="Nagaraj S."/>
            <person name="Vavikolanu K."/>
            <person name="Aluvathingal J."/>
            <person name="Nadendla S."/>
            <person name="Sichtig H."/>
        </authorList>
    </citation>
    <scope>NUCLEOTIDE SEQUENCE [LARGE SCALE GENOMIC DNA]</scope>
    <source>
        <strain evidence="4">FDAARGOS_390</strain>
    </source>
</reference>
<accession>A0A2A7S6X6</accession>
<organism evidence="2 4">
    <name type="scientific">Burkholderia gladioli</name>
    <name type="common">Pseudomonas marginata</name>
    <name type="synonym">Phytomonas marginata</name>
    <dbReference type="NCBI Taxonomy" id="28095"/>
    <lineage>
        <taxon>Bacteria</taxon>
        <taxon>Pseudomonadati</taxon>
        <taxon>Pseudomonadota</taxon>
        <taxon>Betaproteobacteria</taxon>
        <taxon>Burkholderiales</taxon>
        <taxon>Burkholderiaceae</taxon>
        <taxon>Burkholderia</taxon>
    </lineage>
</organism>
<proteinExistence type="predicted"/>
<sequence>MIRTAARYLVPLALALTAFGTTVAPLTASAAEVVIVAPSAPPPVRYEVVPAPRVGYVWDRGHWNWEHGRYVWIGGHWEAERVGLHWAPGHWAPRGPNWVWVRGHWA</sequence>
<reference evidence="2" key="2">
    <citation type="submission" date="2017-09" db="EMBL/GenBank/DDBJ databases">
        <title>FDA dAtabase for Regulatory Grade micrObial Sequences (FDA-ARGOS): Supporting development and validation of Infectious Disease Dx tests.</title>
        <authorList>
            <person name="Minogue T."/>
            <person name="Wolcott M."/>
            <person name="Wasieloski L."/>
            <person name="Aguilar W."/>
            <person name="Moore D."/>
            <person name="Tallon L.J."/>
            <person name="Sadzewicz L."/>
            <person name="Ott S."/>
            <person name="Zhao X."/>
            <person name="Nagaraj S."/>
            <person name="Vavikolanu K."/>
            <person name="Aluvathingal J."/>
            <person name="Nadendla S."/>
            <person name="Sichtig H."/>
        </authorList>
    </citation>
    <scope>NUCLEOTIDE SEQUENCE</scope>
    <source>
        <strain evidence="2">FDAARGOS_390</strain>
    </source>
</reference>
<reference evidence="3" key="3">
    <citation type="submission" date="2022-09" db="EMBL/GenBank/DDBJ databases">
        <title>Genomic of Burkholderia gladioli.</title>
        <authorList>
            <person name="Wu H."/>
        </authorList>
    </citation>
    <scope>NUCLEOTIDE SEQUENCE</scope>
    <source>
        <strain evidence="3">ZN-S4</strain>
    </source>
</reference>
<evidence type="ECO:0000313" key="2">
    <source>
        <dbReference type="EMBL" id="PEH39316.1"/>
    </source>
</evidence>
<dbReference type="GeneID" id="66456786"/>
<evidence type="ECO:0000313" key="4">
    <source>
        <dbReference type="Proteomes" id="UP000220629"/>
    </source>
</evidence>
<keyword evidence="1" id="KW-0732">Signal</keyword>
<dbReference type="AlphaFoldDB" id="A0A2A7S6X6"/>
<feature type="chain" id="PRO_5043154537" evidence="1">
    <location>
        <begin position="31"/>
        <end position="106"/>
    </location>
</feature>
<feature type="signal peptide" evidence="1">
    <location>
        <begin position="1"/>
        <end position="30"/>
    </location>
</feature>
<evidence type="ECO:0000256" key="1">
    <source>
        <dbReference type="SAM" id="SignalP"/>
    </source>
</evidence>
<dbReference type="RefSeq" id="WP_098154439.1">
    <property type="nucleotide sequence ID" value="NZ_CADEPT010000007.1"/>
</dbReference>
<dbReference type="Pfam" id="PF12779">
    <property type="entry name" value="WXXGXW"/>
    <property type="match status" value="2"/>
</dbReference>
<dbReference type="EMBL" id="CP104214">
    <property type="protein sequence ID" value="UWX71044.1"/>
    <property type="molecule type" value="Genomic_DNA"/>
</dbReference>
<protein>
    <submittedName>
        <fullName evidence="3">YXWGXW repeat-containing protein</fullName>
    </submittedName>
</protein>